<comment type="caution">
    <text evidence="1">The sequence shown here is derived from an EMBL/GenBank/DDBJ whole genome shotgun (WGS) entry which is preliminary data.</text>
</comment>
<reference evidence="1 2" key="1">
    <citation type="submission" date="2015-01" db="EMBL/GenBank/DDBJ databases">
        <title>Evolution of Trichinella species and genotypes.</title>
        <authorList>
            <person name="Korhonen P.K."/>
            <person name="Edoardo P."/>
            <person name="Giuseppe L.R."/>
            <person name="Gasser R.B."/>
        </authorList>
    </citation>
    <scope>NUCLEOTIDE SEQUENCE [LARGE SCALE GENOMIC DNA]</scope>
    <source>
        <strain evidence="1">ISS37</strain>
    </source>
</reference>
<evidence type="ECO:0000313" key="1">
    <source>
        <dbReference type="EMBL" id="KRX27200.1"/>
    </source>
</evidence>
<dbReference type="EMBL" id="JYDL01000004">
    <property type="protein sequence ID" value="KRX27200.1"/>
    <property type="molecule type" value="Genomic_DNA"/>
</dbReference>
<evidence type="ECO:0000313" key="2">
    <source>
        <dbReference type="Proteomes" id="UP000054630"/>
    </source>
</evidence>
<accession>A0A0V0SK17</accession>
<proteinExistence type="predicted"/>
<sequence length="68" mass="7765">LNKVCVATGLSRFMSRSEANVSQIAVMCRQMKRLRLRLQLKGNQDRKEENNVGVNSRTALRLPFFVAN</sequence>
<keyword evidence="2" id="KW-1185">Reference proteome</keyword>
<protein>
    <submittedName>
        <fullName evidence="1">Uncharacterized protein</fullName>
    </submittedName>
</protein>
<dbReference type="Proteomes" id="UP000054630">
    <property type="component" value="Unassembled WGS sequence"/>
</dbReference>
<organism evidence="1 2">
    <name type="scientific">Trichinella nelsoni</name>
    <dbReference type="NCBI Taxonomy" id="6336"/>
    <lineage>
        <taxon>Eukaryota</taxon>
        <taxon>Metazoa</taxon>
        <taxon>Ecdysozoa</taxon>
        <taxon>Nematoda</taxon>
        <taxon>Enoplea</taxon>
        <taxon>Dorylaimia</taxon>
        <taxon>Trichinellida</taxon>
        <taxon>Trichinellidae</taxon>
        <taxon>Trichinella</taxon>
    </lineage>
</organism>
<dbReference type="AlphaFoldDB" id="A0A0V0SK17"/>
<name>A0A0V0SK17_9BILA</name>
<feature type="non-terminal residue" evidence="1">
    <location>
        <position position="1"/>
    </location>
</feature>
<gene>
    <name evidence="1" type="ORF">T07_8879</name>
</gene>